<dbReference type="SUPFAM" id="SSF143011">
    <property type="entry name" value="RelE-like"/>
    <property type="match status" value="1"/>
</dbReference>
<evidence type="ECO:0000313" key="1">
    <source>
        <dbReference type="EMBL" id="HDL89280.1"/>
    </source>
</evidence>
<dbReference type="Proteomes" id="UP000886355">
    <property type="component" value="Unassembled WGS sequence"/>
</dbReference>
<dbReference type="Gene3D" id="3.30.2310.20">
    <property type="entry name" value="RelE-like"/>
    <property type="match status" value="1"/>
</dbReference>
<proteinExistence type="predicted"/>
<comment type="caution">
    <text evidence="1">The sequence shown here is derived from an EMBL/GenBank/DDBJ whole genome shotgun (WGS) entry which is preliminary data.</text>
</comment>
<sequence>MIDLTRHAQGFLKGLQPKQFKQVANKIFSLVCNPYPEDYKHLAGHPGFRRIDVGEFRVCYEVYNGIVRIAVVGPRNDAAVYKKLKRVDG</sequence>
<gene>
    <name evidence="1" type="ORF">ENG14_00060</name>
</gene>
<organism evidence="1">
    <name type="scientific">Thermodesulforhabdus norvegica</name>
    <dbReference type="NCBI Taxonomy" id="39841"/>
    <lineage>
        <taxon>Bacteria</taxon>
        <taxon>Pseudomonadati</taxon>
        <taxon>Thermodesulfobacteriota</taxon>
        <taxon>Syntrophobacteria</taxon>
        <taxon>Syntrophobacterales</taxon>
        <taxon>Thermodesulforhabdaceae</taxon>
        <taxon>Thermodesulforhabdus</taxon>
    </lineage>
</organism>
<reference evidence="1" key="1">
    <citation type="journal article" date="2020" name="mSystems">
        <title>Genome- and Community-Level Interaction Insights into Carbon Utilization and Element Cycling Functions of Hydrothermarchaeota in Hydrothermal Sediment.</title>
        <authorList>
            <person name="Zhou Z."/>
            <person name="Liu Y."/>
            <person name="Xu W."/>
            <person name="Pan J."/>
            <person name="Luo Z.H."/>
            <person name="Li M."/>
        </authorList>
    </citation>
    <scope>NUCLEOTIDE SEQUENCE [LARGE SCALE GENOMIC DNA]</scope>
    <source>
        <strain evidence="1">HyVt-19</strain>
    </source>
</reference>
<protein>
    <submittedName>
        <fullName evidence="1">Type II toxin-antitoxin system RelE/ParE family toxin</fullName>
    </submittedName>
</protein>
<accession>A0A7C1AZN0</accession>
<dbReference type="EMBL" id="DQZW01000003">
    <property type="protein sequence ID" value="HDL89280.1"/>
    <property type="molecule type" value="Genomic_DNA"/>
</dbReference>
<dbReference type="InterPro" id="IPR035093">
    <property type="entry name" value="RelE/ParE_toxin_dom_sf"/>
</dbReference>
<dbReference type="AlphaFoldDB" id="A0A7C1AZN0"/>
<name>A0A7C1AZN0_9BACT</name>